<protein>
    <submittedName>
        <fullName evidence="2">Uncharacterized protein</fullName>
    </submittedName>
</protein>
<evidence type="ECO:0000313" key="2">
    <source>
        <dbReference type="EMBL" id="CAG5107909.1"/>
    </source>
</evidence>
<feature type="non-terminal residue" evidence="2">
    <location>
        <position position="1"/>
    </location>
</feature>
<organism evidence="2 3">
    <name type="scientific">Cotesia congregata</name>
    <name type="common">Parasitoid wasp</name>
    <name type="synonym">Apanteles congregatus</name>
    <dbReference type="NCBI Taxonomy" id="51543"/>
    <lineage>
        <taxon>Eukaryota</taxon>
        <taxon>Metazoa</taxon>
        <taxon>Ecdysozoa</taxon>
        <taxon>Arthropoda</taxon>
        <taxon>Hexapoda</taxon>
        <taxon>Insecta</taxon>
        <taxon>Pterygota</taxon>
        <taxon>Neoptera</taxon>
        <taxon>Endopterygota</taxon>
        <taxon>Hymenoptera</taxon>
        <taxon>Apocrita</taxon>
        <taxon>Ichneumonoidea</taxon>
        <taxon>Braconidae</taxon>
        <taxon>Microgastrinae</taxon>
        <taxon>Cotesia</taxon>
    </lineage>
</organism>
<dbReference type="AlphaFoldDB" id="A0A8J2HNS8"/>
<proteinExistence type="predicted"/>
<reference evidence="2" key="1">
    <citation type="submission" date="2021-04" db="EMBL/GenBank/DDBJ databases">
        <authorList>
            <person name="Chebbi M.A.C M."/>
        </authorList>
    </citation>
    <scope>NUCLEOTIDE SEQUENCE</scope>
</reference>
<sequence length="87" mass="10047">MCRRISLLKFVGNEPNNSVTKQFHSEILLHLFEYRCTFRLIKEITSRNSRKKAPKKGTTGHSGIANARANARSYSEDRRADERYSST</sequence>
<comment type="caution">
    <text evidence="2">The sequence shown here is derived from an EMBL/GenBank/DDBJ whole genome shotgun (WGS) entry which is preliminary data.</text>
</comment>
<dbReference type="Proteomes" id="UP000786811">
    <property type="component" value="Unassembled WGS sequence"/>
</dbReference>
<dbReference type="EMBL" id="CAJNRD030001124">
    <property type="protein sequence ID" value="CAG5107909.1"/>
    <property type="molecule type" value="Genomic_DNA"/>
</dbReference>
<keyword evidence="3" id="KW-1185">Reference proteome</keyword>
<evidence type="ECO:0000256" key="1">
    <source>
        <dbReference type="SAM" id="MobiDB-lite"/>
    </source>
</evidence>
<accession>A0A8J2HNS8</accession>
<gene>
    <name evidence="2" type="ORF">HICCMSTLAB_LOCUS12973</name>
</gene>
<evidence type="ECO:0000313" key="3">
    <source>
        <dbReference type="Proteomes" id="UP000786811"/>
    </source>
</evidence>
<feature type="region of interest" description="Disordered" evidence="1">
    <location>
        <begin position="47"/>
        <end position="87"/>
    </location>
</feature>
<feature type="compositionally biased region" description="Basic and acidic residues" evidence="1">
    <location>
        <begin position="74"/>
        <end position="87"/>
    </location>
</feature>
<name>A0A8J2HNS8_COTCN</name>